<dbReference type="SMART" id="SM00175">
    <property type="entry name" value="RAB"/>
    <property type="match status" value="1"/>
</dbReference>
<dbReference type="STRING" id="1257118.L8HDL4"/>
<reference evidence="8 9" key="1">
    <citation type="journal article" date="2013" name="Genome Biol.">
        <title>Genome of Acanthamoeba castellanii highlights extensive lateral gene transfer and early evolution of tyrosine kinase signaling.</title>
        <authorList>
            <person name="Clarke M."/>
            <person name="Lohan A.J."/>
            <person name="Liu B."/>
            <person name="Lagkouvardos I."/>
            <person name="Roy S."/>
            <person name="Zafar N."/>
            <person name="Bertelli C."/>
            <person name="Schilde C."/>
            <person name="Kianianmomeni A."/>
            <person name="Burglin T.R."/>
            <person name="Frech C."/>
            <person name="Turcotte B."/>
            <person name="Kopec K.O."/>
            <person name="Synnott J.M."/>
            <person name="Choo C."/>
            <person name="Paponov I."/>
            <person name="Finkler A."/>
            <person name="Soon Heng Tan C."/>
            <person name="Hutchins A.P."/>
            <person name="Weinmeier T."/>
            <person name="Rattei T."/>
            <person name="Chu J.S."/>
            <person name="Gimenez G."/>
            <person name="Irimia M."/>
            <person name="Rigden D.J."/>
            <person name="Fitzpatrick D.A."/>
            <person name="Lorenzo-Morales J."/>
            <person name="Bateman A."/>
            <person name="Chiu C.H."/>
            <person name="Tang P."/>
            <person name="Hegemann P."/>
            <person name="Fromm H."/>
            <person name="Raoult D."/>
            <person name="Greub G."/>
            <person name="Miranda-Saavedra D."/>
            <person name="Chen N."/>
            <person name="Nash P."/>
            <person name="Ginger M.L."/>
            <person name="Horn M."/>
            <person name="Schaap P."/>
            <person name="Caler L."/>
            <person name="Loftus B."/>
        </authorList>
    </citation>
    <scope>NUCLEOTIDE SEQUENCE [LARGE SCALE GENOMIC DNA]</scope>
    <source>
        <strain evidence="8 9">Neff</strain>
    </source>
</reference>
<dbReference type="OMA" id="NGNDQCC"/>
<dbReference type="InterPro" id="IPR001806">
    <property type="entry name" value="Small_GTPase"/>
</dbReference>
<keyword evidence="3" id="KW-1003">Cell membrane</keyword>
<dbReference type="KEGG" id="acan:ACA1_069110"/>
<dbReference type="CDD" id="cd00876">
    <property type="entry name" value="Ras"/>
    <property type="match status" value="1"/>
</dbReference>
<keyword evidence="9" id="KW-1185">Reference proteome</keyword>
<dbReference type="GeneID" id="14924300"/>
<keyword evidence="7" id="KW-0472">Membrane</keyword>
<evidence type="ECO:0000256" key="6">
    <source>
        <dbReference type="ARBA" id="ARBA00023134"/>
    </source>
</evidence>
<organism evidence="8 9">
    <name type="scientific">Acanthamoeba castellanii (strain ATCC 30010 / Neff)</name>
    <dbReference type="NCBI Taxonomy" id="1257118"/>
    <lineage>
        <taxon>Eukaryota</taxon>
        <taxon>Amoebozoa</taxon>
        <taxon>Discosea</taxon>
        <taxon>Longamoebia</taxon>
        <taxon>Centramoebida</taxon>
        <taxon>Acanthamoebidae</taxon>
        <taxon>Acanthamoeba</taxon>
    </lineage>
</organism>
<dbReference type="FunFam" id="3.40.50.300:FF:000343">
    <property type="entry name" value="Ras family gtpase"/>
    <property type="match status" value="1"/>
</dbReference>
<accession>L8HDL4</accession>
<dbReference type="SMART" id="SM00176">
    <property type="entry name" value="RAN"/>
    <property type="match status" value="1"/>
</dbReference>
<dbReference type="PROSITE" id="PS51420">
    <property type="entry name" value="RHO"/>
    <property type="match status" value="1"/>
</dbReference>
<dbReference type="InterPro" id="IPR027417">
    <property type="entry name" value="P-loop_NTPase"/>
</dbReference>
<evidence type="ECO:0000313" key="8">
    <source>
        <dbReference type="EMBL" id="ELR23327.1"/>
    </source>
</evidence>
<dbReference type="GO" id="GO:0007165">
    <property type="term" value="P:signal transduction"/>
    <property type="evidence" value="ECO:0007669"/>
    <property type="project" value="InterPro"/>
</dbReference>
<evidence type="ECO:0000256" key="5">
    <source>
        <dbReference type="ARBA" id="ARBA00022801"/>
    </source>
</evidence>
<dbReference type="SMART" id="SM00173">
    <property type="entry name" value="RAS"/>
    <property type="match status" value="1"/>
</dbReference>
<dbReference type="VEuPathDB" id="AmoebaDB:ACA1_069110"/>
<evidence type="ECO:0000256" key="4">
    <source>
        <dbReference type="ARBA" id="ARBA00022741"/>
    </source>
</evidence>
<dbReference type="RefSeq" id="XP_004352855.1">
    <property type="nucleotide sequence ID" value="XM_004352803.1"/>
</dbReference>
<dbReference type="SUPFAM" id="SSF52540">
    <property type="entry name" value="P-loop containing nucleoside triphosphate hydrolases"/>
    <property type="match status" value="1"/>
</dbReference>
<keyword evidence="5" id="KW-0378">Hydrolase</keyword>
<dbReference type="GO" id="GO:0005525">
    <property type="term" value="F:GTP binding"/>
    <property type="evidence" value="ECO:0007669"/>
    <property type="project" value="UniProtKB-KW"/>
</dbReference>
<dbReference type="InterPro" id="IPR005225">
    <property type="entry name" value="Small_GTP-bd"/>
</dbReference>
<keyword evidence="6" id="KW-0342">GTP-binding</keyword>
<evidence type="ECO:0000256" key="7">
    <source>
        <dbReference type="ARBA" id="ARBA00023136"/>
    </source>
</evidence>
<dbReference type="SMART" id="SM00174">
    <property type="entry name" value="RHO"/>
    <property type="match status" value="1"/>
</dbReference>
<protein>
    <recommendedName>
        <fullName evidence="2">small monomeric GTPase</fullName>
        <ecNumber evidence="2">3.6.5.2</ecNumber>
    </recommendedName>
</protein>
<dbReference type="OrthoDB" id="14491at2759"/>
<dbReference type="EC" id="3.6.5.2" evidence="2"/>
<comment type="subcellular location">
    <subcellularLocation>
        <location evidence="1">Cell membrane</location>
    </subcellularLocation>
</comment>
<proteinExistence type="predicted"/>
<dbReference type="GO" id="GO:0003925">
    <property type="term" value="F:G protein activity"/>
    <property type="evidence" value="ECO:0007669"/>
    <property type="project" value="UniProtKB-EC"/>
</dbReference>
<dbReference type="PANTHER" id="PTHR24070">
    <property type="entry name" value="RAS, DI-RAS, AND RHEB FAMILY MEMBERS OF SMALL GTPASE SUPERFAMILY"/>
    <property type="match status" value="1"/>
</dbReference>
<evidence type="ECO:0000256" key="2">
    <source>
        <dbReference type="ARBA" id="ARBA00011984"/>
    </source>
</evidence>
<dbReference type="PROSITE" id="PS51421">
    <property type="entry name" value="RAS"/>
    <property type="match status" value="1"/>
</dbReference>
<dbReference type="PRINTS" id="PR00449">
    <property type="entry name" value="RASTRNSFRMNG"/>
</dbReference>
<dbReference type="EMBL" id="KB007857">
    <property type="protein sequence ID" value="ELR23327.1"/>
    <property type="molecule type" value="Genomic_DNA"/>
</dbReference>
<name>L8HDL4_ACACF</name>
<dbReference type="AlphaFoldDB" id="L8HDL4"/>
<dbReference type="Gene3D" id="3.40.50.300">
    <property type="entry name" value="P-loop containing nucleotide triphosphate hydrolases"/>
    <property type="match status" value="1"/>
</dbReference>
<dbReference type="PROSITE" id="PS51419">
    <property type="entry name" value="RAB"/>
    <property type="match status" value="1"/>
</dbReference>
<dbReference type="InterPro" id="IPR020849">
    <property type="entry name" value="Small_GTPase_Ras-type"/>
</dbReference>
<dbReference type="GO" id="GO:0005886">
    <property type="term" value="C:plasma membrane"/>
    <property type="evidence" value="ECO:0007669"/>
    <property type="project" value="UniProtKB-SubCell"/>
</dbReference>
<dbReference type="Proteomes" id="UP000011083">
    <property type="component" value="Unassembled WGS sequence"/>
</dbReference>
<evidence type="ECO:0000313" key="9">
    <source>
        <dbReference type="Proteomes" id="UP000011083"/>
    </source>
</evidence>
<dbReference type="NCBIfam" id="TIGR00231">
    <property type="entry name" value="small_GTP"/>
    <property type="match status" value="1"/>
</dbReference>
<keyword evidence="4" id="KW-0547">Nucleotide-binding</keyword>
<evidence type="ECO:0000256" key="3">
    <source>
        <dbReference type="ARBA" id="ARBA00022475"/>
    </source>
</evidence>
<dbReference type="Pfam" id="PF00071">
    <property type="entry name" value="Ras"/>
    <property type="match status" value="1"/>
</dbReference>
<sequence>MAHREYTLVVMGAGGVGKSAVTVQFAHGKFLTRYDPTIEDSYRKQLEVDGVACTLDIMDTAGQEEYTALVDQFMKNGHGFVLVYSITSPTTFKLINDLHTRIQRVHGMEMPMVLIANKCDLEDQREVPKEKGEQWAKDRHCPFFEVSAKTNHNVNECFIAVVKEINSWRDAHPDKAAKVEPAKKKKCSLF</sequence>
<gene>
    <name evidence="8" type="ORF">ACA1_069110</name>
</gene>
<evidence type="ECO:0000256" key="1">
    <source>
        <dbReference type="ARBA" id="ARBA00004236"/>
    </source>
</evidence>